<dbReference type="RefSeq" id="WP_138282170.1">
    <property type="nucleotide sequence ID" value="NZ_BMGE01000003.1"/>
</dbReference>
<reference evidence="1 2" key="1">
    <citation type="submission" date="2019-05" db="EMBL/GenBank/DDBJ databases">
        <authorList>
            <person name="Qu J.-H."/>
        </authorList>
    </citation>
    <scope>NUCLEOTIDE SEQUENCE [LARGE SCALE GENOMIC DNA]</scope>
    <source>
        <strain evidence="1 2">Z12</strain>
    </source>
</reference>
<dbReference type="AlphaFoldDB" id="A0A5R9KB69"/>
<dbReference type="EMBL" id="VCEI01000025">
    <property type="protein sequence ID" value="TLU92061.1"/>
    <property type="molecule type" value="Genomic_DNA"/>
</dbReference>
<dbReference type="Proteomes" id="UP000309788">
    <property type="component" value="Unassembled WGS sequence"/>
</dbReference>
<organism evidence="1 2">
    <name type="scientific">Dyadobacter sediminis</name>
    <dbReference type="NCBI Taxonomy" id="1493691"/>
    <lineage>
        <taxon>Bacteria</taxon>
        <taxon>Pseudomonadati</taxon>
        <taxon>Bacteroidota</taxon>
        <taxon>Cytophagia</taxon>
        <taxon>Cytophagales</taxon>
        <taxon>Spirosomataceae</taxon>
        <taxon>Dyadobacter</taxon>
    </lineage>
</organism>
<proteinExistence type="predicted"/>
<keyword evidence="2" id="KW-1185">Reference proteome</keyword>
<dbReference type="OrthoDB" id="953349at2"/>
<name>A0A5R9KB69_9BACT</name>
<evidence type="ECO:0000313" key="1">
    <source>
        <dbReference type="EMBL" id="TLU92061.1"/>
    </source>
</evidence>
<protein>
    <recommendedName>
        <fullName evidence="3">META domain-containing protein</fullName>
    </recommendedName>
</protein>
<evidence type="ECO:0008006" key="3">
    <source>
        <dbReference type="Google" id="ProtNLM"/>
    </source>
</evidence>
<sequence length="138" mass="15493">MNRLIHFILLLFAFTNCKKDERDPVALLASLTGIWRPVERTSPDFVTVAVTNAEPDILEFRFDGVILNRNGFRSCCTPNSYTVNGVYLNITPPLPAELDPLCIAASCVSCQDLHVIQNKPDELTMYCNGNATKFIREK</sequence>
<accession>A0A5R9KB69</accession>
<gene>
    <name evidence="1" type="ORF">FEM55_15030</name>
</gene>
<evidence type="ECO:0000313" key="2">
    <source>
        <dbReference type="Proteomes" id="UP000309788"/>
    </source>
</evidence>
<comment type="caution">
    <text evidence="1">The sequence shown here is derived from an EMBL/GenBank/DDBJ whole genome shotgun (WGS) entry which is preliminary data.</text>
</comment>